<dbReference type="SUPFAM" id="SSF51735">
    <property type="entry name" value="NAD(P)-binding Rossmann-fold domains"/>
    <property type="match status" value="1"/>
</dbReference>
<evidence type="ECO:0000256" key="1">
    <source>
        <dbReference type="ARBA" id="ARBA00005177"/>
    </source>
</evidence>
<dbReference type="STRING" id="484498.SAMN05421686_101145"/>
<comment type="catalytic activity">
    <reaction evidence="4">
        <text>2-hydroxyethane-1-sulfonate + NADP(+) = sulfoacetaldehyde + NADPH + H(+)</text>
        <dbReference type="Rhea" id="RHEA:29591"/>
        <dbReference type="ChEBI" id="CHEBI:15378"/>
        <dbReference type="ChEBI" id="CHEBI:57783"/>
        <dbReference type="ChEBI" id="CHEBI:58246"/>
        <dbReference type="ChEBI" id="CHEBI:58349"/>
        <dbReference type="ChEBI" id="CHEBI:61904"/>
        <dbReference type="EC" id="1.1.1.313"/>
    </reaction>
</comment>
<proteinExistence type="inferred from homology"/>
<protein>
    <recommendedName>
        <fullName evidence="6">sulfoacetaldehyde reductase (NADPH)</fullName>
        <ecNumber evidence="6">1.1.1.313</ecNumber>
    </recommendedName>
</protein>
<dbReference type="RefSeq" id="WP_076513414.1">
    <property type="nucleotide sequence ID" value="NZ_FTOH01000001.1"/>
</dbReference>
<dbReference type="Proteomes" id="UP000185639">
    <property type="component" value="Unassembled WGS sequence"/>
</dbReference>
<dbReference type="PRINTS" id="PR00081">
    <property type="entry name" value="GDHRDH"/>
</dbReference>
<sequence length="252" mass="27548">MDNIVLITGASSGFGEECARVFAKQGSYRLILASRRLDLLDKLASELRPMCDVHISELDVSSTTSVDKFLTDLPEKYRDIDIFINSAGLALGLDPTQNSNFEDWNVMIQTNVMGMLRLTHAILPRMVERNKGHIVSLGSTAGNWPYPGGNVYGATKSFIQSFARGLKSDLLGTNVRITNIDPGLSKTNFSLTRFKGDAVRADSLYENKKPLLAEDVASIICWVCSLPSHVNINNIEVMPVCQAFAGLSVSSS</sequence>
<comment type="pathway">
    <text evidence="1">Organosulfur degradation.</text>
</comment>
<dbReference type="InterPro" id="IPR036291">
    <property type="entry name" value="NAD(P)-bd_dom_sf"/>
</dbReference>
<evidence type="ECO:0000256" key="5">
    <source>
        <dbReference type="ARBA" id="ARBA00063095"/>
    </source>
</evidence>
<dbReference type="Gene3D" id="3.40.50.720">
    <property type="entry name" value="NAD(P)-binding Rossmann-like Domain"/>
    <property type="match status" value="1"/>
</dbReference>
<evidence type="ECO:0000256" key="2">
    <source>
        <dbReference type="ARBA" id="ARBA00006484"/>
    </source>
</evidence>
<name>A0A1N7IYC8_9GAMM</name>
<evidence type="ECO:0000256" key="7">
    <source>
        <dbReference type="RuleBase" id="RU000363"/>
    </source>
</evidence>
<dbReference type="Pfam" id="PF00106">
    <property type="entry name" value="adh_short"/>
    <property type="match status" value="1"/>
</dbReference>
<gene>
    <name evidence="8" type="ORF">SAMN05421686_101145</name>
</gene>
<dbReference type="EMBL" id="FTOH01000001">
    <property type="protein sequence ID" value="SIS42103.1"/>
    <property type="molecule type" value="Genomic_DNA"/>
</dbReference>
<comment type="subunit">
    <text evidence="5">Homodimer and heterotetramer.</text>
</comment>
<dbReference type="PANTHER" id="PTHR42901">
    <property type="entry name" value="ALCOHOL DEHYDROGENASE"/>
    <property type="match status" value="1"/>
</dbReference>
<organism evidence="8 9">
    <name type="scientific">Thalassolituus maritimus</name>
    <dbReference type="NCBI Taxonomy" id="484498"/>
    <lineage>
        <taxon>Bacteria</taxon>
        <taxon>Pseudomonadati</taxon>
        <taxon>Pseudomonadota</taxon>
        <taxon>Gammaproteobacteria</taxon>
        <taxon>Oceanospirillales</taxon>
        <taxon>Oceanospirillaceae</taxon>
        <taxon>Thalassolituus</taxon>
    </lineage>
</organism>
<evidence type="ECO:0000256" key="4">
    <source>
        <dbReference type="ARBA" id="ARBA00052263"/>
    </source>
</evidence>
<dbReference type="EC" id="1.1.1.313" evidence="6"/>
<evidence type="ECO:0000313" key="8">
    <source>
        <dbReference type="EMBL" id="SIS42103.1"/>
    </source>
</evidence>
<comment type="similarity">
    <text evidence="2 7">Belongs to the short-chain dehydrogenases/reductases (SDR) family.</text>
</comment>
<dbReference type="InterPro" id="IPR002347">
    <property type="entry name" value="SDR_fam"/>
</dbReference>
<dbReference type="PANTHER" id="PTHR42901:SF1">
    <property type="entry name" value="ALCOHOL DEHYDROGENASE"/>
    <property type="match status" value="1"/>
</dbReference>
<keyword evidence="9" id="KW-1185">Reference proteome</keyword>
<accession>A0A1N7IYC8</accession>
<evidence type="ECO:0000256" key="6">
    <source>
        <dbReference type="ARBA" id="ARBA00066933"/>
    </source>
</evidence>
<evidence type="ECO:0000256" key="3">
    <source>
        <dbReference type="ARBA" id="ARBA00023002"/>
    </source>
</evidence>
<dbReference type="FunFam" id="3.40.50.720:FF:000047">
    <property type="entry name" value="NADP-dependent L-serine/L-allo-threonine dehydrogenase"/>
    <property type="match status" value="1"/>
</dbReference>
<dbReference type="GO" id="GO:0016616">
    <property type="term" value="F:oxidoreductase activity, acting on the CH-OH group of donors, NAD or NADP as acceptor"/>
    <property type="evidence" value="ECO:0007669"/>
    <property type="project" value="UniProtKB-ARBA"/>
</dbReference>
<dbReference type="PRINTS" id="PR00080">
    <property type="entry name" value="SDRFAMILY"/>
</dbReference>
<dbReference type="OrthoDB" id="9810734at2"/>
<keyword evidence="3" id="KW-0560">Oxidoreductase</keyword>
<evidence type="ECO:0000313" key="9">
    <source>
        <dbReference type="Proteomes" id="UP000185639"/>
    </source>
</evidence>
<reference evidence="9" key="1">
    <citation type="submission" date="2017-01" db="EMBL/GenBank/DDBJ databases">
        <authorList>
            <person name="Varghese N."/>
            <person name="Submissions S."/>
        </authorList>
    </citation>
    <scope>NUCLEOTIDE SEQUENCE [LARGE SCALE GENOMIC DNA]</scope>
    <source>
        <strain evidence="9">DSM 24913</strain>
    </source>
</reference>
<dbReference type="AlphaFoldDB" id="A0A1N7IYC8"/>